<sequence length="269" mass="32854">MKIEWNFEDYIYSHNFGRINKREYIHRIYKNGIELEKPKEIYKFYGNTNYNLNSLLENYIYFSNPRDFNDPFDCLVNREEQILKNYKTLENHRNELGVCCFSLINNNPLMWGHYTNNYNGFCLKFKNDNFFDNDNITLQTHVSYLKNYIPGNEPLKKAIKELYLQKLNNQDKVTISKVLALTFEYNWKYYDWNYEQEYRTISWSTNSFERKMRFNKECLEEIYIGYKMKSANYEYYSLLINIIKTQYPNTKIFEVKPNSLKVKLEFSEI</sequence>
<keyword evidence="2" id="KW-1185">Reference proteome</keyword>
<name>A0A1H3HG24_9FLAO</name>
<dbReference type="AlphaFoldDB" id="A0A1H3HG24"/>
<evidence type="ECO:0000313" key="2">
    <source>
        <dbReference type="Proteomes" id="UP000199595"/>
    </source>
</evidence>
<dbReference type="Proteomes" id="UP000199595">
    <property type="component" value="Unassembled WGS sequence"/>
</dbReference>
<dbReference type="OrthoDB" id="190848at2"/>
<evidence type="ECO:0000313" key="1">
    <source>
        <dbReference type="EMBL" id="SDY14412.1"/>
    </source>
</evidence>
<dbReference type="STRING" id="762486.SAMN05444411_1381"/>
<evidence type="ECO:0008006" key="3">
    <source>
        <dbReference type="Google" id="ProtNLM"/>
    </source>
</evidence>
<dbReference type="RefSeq" id="WP_090126741.1">
    <property type="nucleotide sequence ID" value="NZ_FNNJ01000038.1"/>
</dbReference>
<dbReference type="Pfam" id="PF11185">
    <property type="entry name" value="DUF2971"/>
    <property type="match status" value="1"/>
</dbReference>
<protein>
    <recommendedName>
        <fullName evidence="3">DUF2971 domain-containing protein</fullName>
    </recommendedName>
</protein>
<gene>
    <name evidence="1" type="ORF">SAMN05444411_1381</name>
</gene>
<proteinExistence type="predicted"/>
<accession>A0A1H3HG24</accession>
<dbReference type="EMBL" id="FNNJ01000038">
    <property type="protein sequence ID" value="SDY14412.1"/>
    <property type="molecule type" value="Genomic_DNA"/>
</dbReference>
<reference evidence="1 2" key="1">
    <citation type="submission" date="2016-10" db="EMBL/GenBank/DDBJ databases">
        <authorList>
            <person name="de Groot N.N."/>
        </authorList>
    </citation>
    <scope>NUCLEOTIDE SEQUENCE [LARGE SCALE GENOMIC DNA]</scope>
    <source>
        <strain evidence="1 2">DSM 24956</strain>
    </source>
</reference>
<dbReference type="InterPro" id="IPR021352">
    <property type="entry name" value="DUF2971"/>
</dbReference>
<organism evidence="1 2">
    <name type="scientific">Lutibacter oricola</name>
    <dbReference type="NCBI Taxonomy" id="762486"/>
    <lineage>
        <taxon>Bacteria</taxon>
        <taxon>Pseudomonadati</taxon>
        <taxon>Bacteroidota</taxon>
        <taxon>Flavobacteriia</taxon>
        <taxon>Flavobacteriales</taxon>
        <taxon>Flavobacteriaceae</taxon>
        <taxon>Lutibacter</taxon>
    </lineage>
</organism>